<feature type="domain" description="Cytochrome oxidase subunit II copper A binding" evidence="20">
    <location>
        <begin position="101"/>
        <end position="239"/>
    </location>
</feature>
<dbReference type="GO" id="GO:0005743">
    <property type="term" value="C:mitochondrial inner membrane"/>
    <property type="evidence" value="ECO:0007669"/>
    <property type="project" value="UniProtKB-SubCell"/>
</dbReference>
<evidence type="ECO:0000256" key="14">
    <source>
        <dbReference type="ARBA" id="ARBA00023008"/>
    </source>
</evidence>
<dbReference type="Pfam" id="PF00116">
    <property type="entry name" value="COX2"/>
    <property type="match status" value="1"/>
</dbReference>
<dbReference type="GO" id="GO:0005507">
    <property type="term" value="F:copper ion binding"/>
    <property type="evidence" value="ECO:0007669"/>
    <property type="project" value="InterPro"/>
</dbReference>
<feature type="transmembrane region" description="Helical" evidence="19">
    <location>
        <begin position="72"/>
        <end position="95"/>
    </location>
</feature>
<keyword evidence="5 18" id="KW-0813">Transport</keyword>
<comment type="catalytic activity">
    <reaction evidence="17">
        <text>4 Fe(II)-[cytochrome c] + O2 + 8 H(+)(in) = 4 Fe(III)-[cytochrome c] + 2 H2O + 4 H(+)(out)</text>
        <dbReference type="Rhea" id="RHEA:11436"/>
        <dbReference type="Rhea" id="RHEA-COMP:10350"/>
        <dbReference type="Rhea" id="RHEA-COMP:14399"/>
        <dbReference type="ChEBI" id="CHEBI:15377"/>
        <dbReference type="ChEBI" id="CHEBI:15378"/>
        <dbReference type="ChEBI" id="CHEBI:15379"/>
        <dbReference type="ChEBI" id="CHEBI:29033"/>
        <dbReference type="ChEBI" id="CHEBI:29034"/>
        <dbReference type="EC" id="7.1.1.9"/>
    </reaction>
    <physiologicalReaction direction="left-to-right" evidence="17">
        <dbReference type="Rhea" id="RHEA:11437"/>
    </physiologicalReaction>
</comment>
<dbReference type="GO" id="GO:0016491">
    <property type="term" value="F:oxidoreductase activity"/>
    <property type="evidence" value="ECO:0007669"/>
    <property type="project" value="InterPro"/>
</dbReference>
<keyword evidence="15 18" id="KW-0496">Mitochondrion</keyword>
<dbReference type="InterPro" id="IPR014222">
    <property type="entry name" value="Cyt_c_oxidase_su2"/>
</dbReference>
<keyword evidence="9 18" id="KW-0999">Mitochondrion inner membrane</keyword>
<dbReference type="RefSeq" id="YP_008474989.1">
    <property type="nucleotide sequence ID" value="NC_022160.1"/>
</dbReference>
<reference evidence="22" key="1">
    <citation type="submission" date="2013-04" db="EMBL/GenBank/DDBJ databases">
        <authorList>
            <person name="Fricova D."/>
            <person name="Brejova B."/>
            <person name="Nosek J."/>
        </authorList>
    </citation>
    <scope>NUCLEOTIDE SEQUENCE</scope>
    <source>
        <strain evidence="22">CBS 94</strain>
    </source>
</reference>
<feature type="transmembrane region" description="Helical" evidence="19">
    <location>
        <begin position="32"/>
        <end position="51"/>
    </location>
</feature>
<dbReference type="InterPro" id="IPR002429">
    <property type="entry name" value="CcO_II-like_C"/>
</dbReference>
<evidence type="ECO:0000256" key="2">
    <source>
        <dbReference type="ARBA" id="ARBA00007866"/>
    </source>
</evidence>
<evidence type="ECO:0000256" key="10">
    <source>
        <dbReference type="ARBA" id="ARBA00022842"/>
    </source>
</evidence>
<evidence type="ECO:0000256" key="7">
    <source>
        <dbReference type="ARBA" id="ARBA00022692"/>
    </source>
</evidence>
<comment type="cofactor">
    <cofactor evidence="18">
        <name>Cu cation</name>
        <dbReference type="ChEBI" id="CHEBI:23378"/>
    </cofactor>
    <text evidence="18">Binds a copper A center.</text>
</comment>
<dbReference type="GO" id="GO:0004129">
    <property type="term" value="F:cytochrome-c oxidase activity"/>
    <property type="evidence" value="ECO:0007669"/>
    <property type="project" value="UniProtKB-EC"/>
</dbReference>
<keyword evidence="7 18" id="KW-0812">Transmembrane</keyword>
<evidence type="ECO:0000256" key="12">
    <source>
        <dbReference type="ARBA" id="ARBA00022982"/>
    </source>
</evidence>
<evidence type="ECO:0000256" key="18">
    <source>
        <dbReference type="RuleBase" id="RU000457"/>
    </source>
</evidence>
<proteinExistence type="inferred from homology"/>
<dbReference type="SUPFAM" id="SSF81464">
    <property type="entry name" value="Cytochrome c oxidase subunit II-like, transmembrane region"/>
    <property type="match status" value="1"/>
</dbReference>
<dbReference type="InterPro" id="IPR036257">
    <property type="entry name" value="Cyt_c_oxidase_su2_TM_sf"/>
</dbReference>
<dbReference type="PANTHER" id="PTHR22888:SF9">
    <property type="entry name" value="CYTOCHROME C OXIDASE SUBUNIT 2"/>
    <property type="match status" value="1"/>
</dbReference>
<evidence type="ECO:0000256" key="15">
    <source>
        <dbReference type="ARBA" id="ARBA00023128"/>
    </source>
</evidence>
<dbReference type="PROSITE" id="PS50857">
    <property type="entry name" value="COX2_CUA"/>
    <property type="match status" value="1"/>
</dbReference>
<dbReference type="NCBIfam" id="TIGR02866">
    <property type="entry name" value="CoxB"/>
    <property type="match status" value="1"/>
</dbReference>
<comment type="similarity">
    <text evidence="2 18">Belongs to the cytochrome c oxidase subunit 2 family.</text>
</comment>
<dbReference type="EMBL" id="KC993185">
    <property type="protein sequence ID" value="AGS44281.1"/>
    <property type="molecule type" value="Genomic_DNA"/>
</dbReference>
<gene>
    <name evidence="22" type="primary">cox2</name>
</gene>
<dbReference type="PROSITE" id="PS00078">
    <property type="entry name" value="COX2"/>
    <property type="match status" value="1"/>
</dbReference>
<dbReference type="Gene3D" id="1.10.287.90">
    <property type="match status" value="1"/>
</dbReference>
<keyword evidence="6 18" id="KW-0679">Respiratory chain</keyword>
<feature type="domain" description="Cytochrome oxidase subunit II transmembrane region profile" evidence="21">
    <location>
        <begin position="6"/>
        <end position="100"/>
    </location>
</feature>
<dbReference type="InterPro" id="IPR001505">
    <property type="entry name" value="Copper_CuA"/>
</dbReference>
<dbReference type="GO" id="GO:0045277">
    <property type="term" value="C:respiratory chain complex IV"/>
    <property type="evidence" value="ECO:0007669"/>
    <property type="project" value="UniProtKB-ARBA"/>
</dbReference>
<dbReference type="AlphaFoldDB" id="S5U5B2"/>
<evidence type="ECO:0000256" key="5">
    <source>
        <dbReference type="ARBA" id="ARBA00022448"/>
    </source>
</evidence>
<dbReference type="SUPFAM" id="SSF49503">
    <property type="entry name" value="Cupredoxins"/>
    <property type="match status" value="1"/>
</dbReference>
<dbReference type="Gene3D" id="2.60.40.420">
    <property type="entry name" value="Cupredoxins - blue copper proteins"/>
    <property type="match status" value="1"/>
</dbReference>
<dbReference type="InterPro" id="IPR034210">
    <property type="entry name" value="CcO_II_C"/>
</dbReference>
<name>S5U5B2_CANTR</name>
<dbReference type="PRINTS" id="PR01166">
    <property type="entry name" value="CYCOXIDASEII"/>
</dbReference>
<comment type="subcellular location">
    <subcellularLocation>
        <location evidence="1 18">Mitochondrion inner membrane</location>
        <topology evidence="1 18">Multi-pass membrane protein</topology>
    </subcellularLocation>
</comment>
<evidence type="ECO:0000256" key="6">
    <source>
        <dbReference type="ARBA" id="ARBA00022660"/>
    </source>
</evidence>
<geneLocation type="mitochondrion" evidence="22"/>
<dbReference type="InterPro" id="IPR011759">
    <property type="entry name" value="Cyt_c_oxidase_su2_TM_dom"/>
</dbReference>
<dbReference type="PANTHER" id="PTHR22888">
    <property type="entry name" value="CYTOCHROME C OXIDASE, SUBUNIT II"/>
    <property type="match status" value="1"/>
</dbReference>
<keyword evidence="14 18" id="KW-0186">Copper</keyword>
<dbReference type="CDD" id="cd13912">
    <property type="entry name" value="CcO_II_C"/>
    <property type="match status" value="1"/>
</dbReference>
<evidence type="ECO:0000256" key="13">
    <source>
        <dbReference type="ARBA" id="ARBA00022989"/>
    </source>
</evidence>
<sequence length="269" mass="30738">MIYLDVPTPWGIRLQDTATPNAEGIHELYDHIMFYLCLILGLVSYILYVIIHDYKDNRFAYKYIRHGQVIEIIWTIFPAIILLLIAFPSFILLYLCDEVLTPAMTIKVIGLQWYWKYEYSDFVDSVGETIEFESYVIPDDMLEPGNLRLLDTDTSIVVPVDTHIRFVVTANDVIHCFTIPSLGMKVDATPGRLNQVSALIQRTGVYYGQCSELCGVNHGMMPIKLECVSIEDFIEWLGDNENKIGKLIGSHNSSTVEPYTVNVLILVRF</sequence>
<keyword evidence="16 18" id="KW-0472">Membrane</keyword>
<organism evidence="22">
    <name type="scientific">Candida tropicalis</name>
    <name type="common">Yeast</name>
    <dbReference type="NCBI Taxonomy" id="5482"/>
    <lineage>
        <taxon>Eukaryota</taxon>
        <taxon>Fungi</taxon>
        <taxon>Dikarya</taxon>
        <taxon>Ascomycota</taxon>
        <taxon>Saccharomycotina</taxon>
        <taxon>Pichiomycetes</taxon>
        <taxon>Debaryomycetaceae</taxon>
        <taxon>Candida/Lodderomyces clade</taxon>
        <taxon>Candida</taxon>
    </lineage>
</organism>
<evidence type="ECO:0000256" key="1">
    <source>
        <dbReference type="ARBA" id="ARBA00004448"/>
    </source>
</evidence>
<evidence type="ECO:0000256" key="11">
    <source>
        <dbReference type="ARBA" id="ARBA00022967"/>
    </source>
</evidence>
<keyword evidence="10" id="KW-0460">Magnesium</keyword>
<keyword evidence="8 18" id="KW-0479">Metal-binding</keyword>
<dbReference type="GeneID" id="16792557"/>
<comment type="function">
    <text evidence="18">Component of the cytochrome c oxidase, the last enzyme in the mitochondrial electron transport chain which drives oxidative phosphorylation. The respiratory chain contains 3 multisubunit complexes succinate dehydrogenase (complex II, CII), ubiquinol-cytochrome c oxidoreductase (cytochrome b-c1 complex, complex III, CIII) and cytochrome c oxidase (complex IV, CIV), that cooperate to transfer electrons derived from NADH and succinate to molecular oxygen, creating an electrochemical gradient over the inner membrane that drives transmembrane transport and the ATP synthase. Cytochrome c oxidase is the component of the respiratory chain that catalyzes the reduction of oxygen to water. Electrons originating from reduced cytochrome c in the intermembrane space (IMS) are transferred via the dinuclear copper A center (CU(A)) of subunit 2 and heme A of subunit 1 to the active site in subunit 1, a binuclear center (BNC) formed by heme A3 and copper B (CU(B)). The BNC reduces molecular oxygen to 2 water molecules using 4 electrons from cytochrome c in the IMS and 4 protons from the mitochondrial matrix.</text>
</comment>
<evidence type="ECO:0000256" key="8">
    <source>
        <dbReference type="ARBA" id="ARBA00022723"/>
    </source>
</evidence>
<evidence type="ECO:0000259" key="20">
    <source>
        <dbReference type="PROSITE" id="PS50857"/>
    </source>
</evidence>
<evidence type="ECO:0000256" key="9">
    <source>
        <dbReference type="ARBA" id="ARBA00022792"/>
    </source>
</evidence>
<dbReference type="FunFam" id="1.10.287.90:FF:000004">
    <property type="entry name" value="Cytochrome c oxidase subunit 2"/>
    <property type="match status" value="1"/>
</dbReference>
<keyword evidence="11" id="KW-1278">Translocase</keyword>
<dbReference type="InterPro" id="IPR008972">
    <property type="entry name" value="Cupredoxin"/>
</dbReference>
<evidence type="ECO:0000259" key="21">
    <source>
        <dbReference type="PROSITE" id="PS50999"/>
    </source>
</evidence>
<keyword evidence="12 18" id="KW-0249">Electron transport</keyword>
<evidence type="ECO:0000256" key="3">
    <source>
        <dbReference type="ARBA" id="ARBA00011164"/>
    </source>
</evidence>
<dbReference type="Pfam" id="PF02790">
    <property type="entry name" value="COX2_TM"/>
    <property type="match status" value="1"/>
</dbReference>
<evidence type="ECO:0000256" key="17">
    <source>
        <dbReference type="ARBA" id="ARBA00049512"/>
    </source>
</evidence>
<keyword evidence="13 19" id="KW-1133">Transmembrane helix</keyword>
<comment type="subunit">
    <text evidence="3">Component of the cytochrome c oxidase (complex IV, CIV), a multisubunit enzyme composed of a catalytic core of 3 subunits and several supernumerary subunits. The complex exists as a monomer or a dimer and forms supercomplexes (SCs) in the inner mitochondrial membrane with ubiquinol-cytochrome c oxidoreductase (cytochrome b-c1 complex, complex III, CIII).</text>
</comment>
<dbReference type="GO" id="GO:0006123">
    <property type="term" value="P:mitochondrial electron transport, cytochrome c to oxygen"/>
    <property type="evidence" value="ECO:0007669"/>
    <property type="project" value="UniProtKB-ARBA"/>
</dbReference>
<evidence type="ECO:0000256" key="16">
    <source>
        <dbReference type="ARBA" id="ARBA00023136"/>
    </source>
</evidence>
<dbReference type="FunFam" id="2.60.40.420:FF:000001">
    <property type="entry name" value="Cytochrome c oxidase subunit 2"/>
    <property type="match status" value="1"/>
</dbReference>
<evidence type="ECO:0000256" key="19">
    <source>
        <dbReference type="SAM" id="Phobius"/>
    </source>
</evidence>
<dbReference type="PROSITE" id="PS50999">
    <property type="entry name" value="COX2_TM"/>
    <property type="match status" value="1"/>
</dbReference>
<protein>
    <recommendedName>
        <fullName evidence="4 18">Cytochrome c oxidase subunit 2</fullName>
    </recommendedName>
</protein>
<evidence type="ECO:0000313" key="22">
    <source>
        <dbReference type="EMBL" id="AGS44281.1"/>
    </source>
</evidence>
<evidence type="ECO:0000256" key="4">
    <source>
        <dbReference type="ARBA" id="ARBA00015946"/>
    </source>
</evidence>
<dbReference type="InterPro" id="IPR045187">
    <property type="entry name" value="CcO_II"/>
</dbReference>
<accession>S5U5B2</accession>